<dbReference type="EMBL" id="MNPJ01000022">
    <property type="protein sequence ID" value="OQS54078.1"/>
    <property type="molecule type" value="Genomic_DNA"/>
</dbReference>
<organism evidence="1 2">
    <name type="scientific">Ecytonucleospora hepatopenaei</name>
    <dbReference type="NCBI Taxonomy" id="646526"/>
    <lineage>
        <taxon>Eukaryota</taxon>
        <taxon>Fungi</taxon>
        <taxon>Fungi incertae sedis</taxon>
        <taxon>Microsporidia</taxon>
        <taxon>Enterocytozoonidae</taxon>
        <taxon>Ecytonucleospora</taxon>
    </lineage>
</organism>
<evidence type="ECO:0000313" key="1">
    <source>
        <dbReference type="EMBL" id="OQS54078.1"/>
    </source>
</evidence>
<evidence type="ECO:0000313" key="2">
    <source>
        <dbReference type="Proteomes" id="UP000192758"/>
    </source>
</evidence>
<comment type="caution">
    <text evidence="1">The sequence shown here is derived from an EMBL/GenBank/DDBJ whole genome shotgun (WGS) entry which is preliminary data.</text>
</comment>
<reference evidence="1 2" key="1">
    <citation type="journal article" date="2017" name="Environ. Microbiol.">
        <title>Decay of the glycolytic pathway and adaptation to intranuclear parasitism within Enterocytozoonidae microsporidia.</title>
        <authorList>
            <person name="Wiredu Boakye D."/>
            <person name="Jaroenlak P."/>
            <person name="Prachumwat A."/>
            <person name="Williams T.A."/>
            <person name="Bateman K.S."/>
            <person name="Itsathitphaisarn O."/>
            <person name="Sritunyalucksana K."/>
            <person name="Paszkiewicz K.H."/>
            <person name="Moore K.A."/>
            <person name="Stentiford G.D."/>
            <person name="Williams B.A."/>
        </authorList>
    </citation>
    <scope>NUCLEOTIDE SEQUENCE [LARGE SCALE GENOMIC DNA]</scope>
    <source>
        <strain evidence="1 2">TH1</strain>
    </source>
</reference>
<dbReference type="AlphaFoldDB" id="A0A1W0E4C7"/>
<protein>
    <submittedName>
        <fullName evidence="1">Uncharacterized protein</fullName>
    </submittedName>
</protein>
<accession>A0A1W0E4C7</accession>
<proteinExistence type="predicted"/>
<dbReference type="STRING" id="646526.A0A1W0E4C7"/>
<dbReference type="Proteomes" id="UP000192758">
    <property type="component" value="Unassembled WGS sequence"/>
</dbReference>
<dbReference type="OrthoDB" id="2196002at2759"/>
<name>A0A1W0E4C7_9MICR</name>
<sequence length="486" mass="57425">MFGKKFTYLYGNVIKNMFISGEHAYKIEEEDLNIIKESGIDYTVLLGVLDEEKKLKIFPNETFIINSYIIDETEDSFIWFDSKKKLIKSKKYEKCIKNKFYICKIIDSTENGVEVEVPRFEEKKCIPGQYCKGKVSYKNKQPFFTTEFGSGKIILQTNEQYADKEVSAVVIEHGDKGVIFAEVYNPVKYANVKIVNTFNGLHFVENENIKGVCLLTDENKEKTELCVKTKEIRLGSYLFEESNIVFEKFQFFKLLKYTGEGENIFIVSTQKTKEKFKAKIVGNNPKKFFGGMIVDYSKENDCYIIDIASKDEKHEEKKFTDDLSHVYEEIKSSWEINALPIFIKYETFLYTDNNLLKLYLEYLNNKNLLEIDEVKKYLVKFLKREKAVRMFLEVKNKQVTLFLFNKKRTFKVFESLITLLEEEEIKQHCANNFFKGYYFEYLVKNEKYEEAVKMYDEEEYSNLLLKISKPANKQKFQEFINCTLKE</sequence>
<dbReference type="VEuPathDB" id="MicrosporidiaDB:EHP00_1798"/>
<gene>
    <name evidence="1" type="ORF">EHP00_1798</name>
</gene>
<keyword evidence="2" id="KW-1185">Reference proteome</keyword>